<accession>A0A9E7CTR6</accession>
<dbReference type="InterPro" id="IPR022298">
    <property type="entry name" value="Conjug_transposon_TraN"/>
</dbReference>
<dbReference type="KEGG" id="fbm:MQE35_13060"/>
<dbReference type="AlphaFoldDB" id="A0A9E7CTR6"/>
<keyword evidence="1" id="KW-0732">Signal</keyword>
<gene>
    <name evidence="2" type="ORF">MQE35_13060</name>
</gene>
<evidence type="ECO:0000313" key="2">
    <source>
        <dbReference type="EMBL" id="UOB16662.1"/>
    </source>
</evidence>
<organism evidence="2 3">
    <name type="scientific">Abyssalbus ytuae</name>
    <dbReference type="NCBI Taxonomy" id="2926907"/>
    <lineage>
        <taxon>Bacteria</taxon>
        <taxon>Pseudomonadati</taxon>
        <taxon>Bacteroidota</taxon>
        <taxon>Flavobacteriia</taxon>
        <taxon>Flavobacteriales</taxon>
        <taxon>Flavobacteriaceae</taxon>
        <taxon>Abyssalbus</taxon>
    </lineage>
</organism>
<reference evidence="2" key="1">
    <citation type="submission" date="2022-03" db="EMBL/GenBank/DDBJ databases">
        <title>Description of Abyssus ytuae gen. nov., sp. nov., a novel member of the family Flavobacteriaceae isolated from the sediment of Mariana Trench.</title>
        <authorList>
            <person name="Zhang J."/>
            <person name="Xu X."/>
        </authorList>
    </citation>
    <scope>NUCLEOTIDE SEQUENCE</scope>
    <source>
        <strain evidence="2">MT3330</strain>
    </source>
</reference>
<dbReference type="RefSeq" id="WP_255841890.1">
    <property type="nucleotide sequence ID" value="NZ_CP094358.1"/>
</dbReference>
<proteinExistence type="predicted"/>
<dbReference type="Proteomes" id="UP000831290">
    <property type="component" value="Chromosome"/>
</dbReference>
<dbReference type="EMBL" id="CP094358">
    <property type="protein sequence ID" value="UOB16662.1"/>
    <property type="molecule type" value="Genomic_DNA"/>
</dbReference>
<evidence type="ECO:0000256" key="1">
    <source>
        <dbReference type="SAM" id="SignalP"/>
    </source>
</evidence>
<feature type="chain" id="PRO_5039352127" evidence="1">
    <location>
        <begin position="21"/>
        <end position="279"/>
    </location>
</feature>
<sequence>MKYNQSIILLLLLISSNAFPQQKIFEEIKSSKPIAISDIKTTHLIFNDKIKYLDIGSRYFVTDTIENIIKVKHIGGDFTEKDEEKKTNITIITRKGDYYSIPLFFERNIANTTYKLDPLSNKNNISMSQNQKKAAEYEMICHLSRKAADNYNIKGNRDLLFTKVSGIFYKENYIAIRIEVKNFSTIDLNIDHFLFRFIKNKRYAQDAVYQERVLRPVMVCNETDKVKGVGGIEVFSFIFEKFTPNDNEKLQVDIIEKNGGRSTTITIPRKKLLTPKLIN</sequence>
<feature type="signal peptide" evidence="1">
    <location>
        <begin position="1"/>
        <end position="20"/>
    </location>
</feature>
<protein>
    <submittedName>
        <fullName evidence="2">DUF4138 domain-containing protein</fullName>
    </submittedName>
</protein>
<dbReference type="Pfam" id="PF13595">
    <property type="entry name" value="DUF4138"/>
    <property type="match status" value="1"/>
</dbReference>
<name>A0A9E7CTR6_9FLAO</name>
<keyword evidence="3" id="KW-1185">Reference proteome</keyword>
<evidence type="ECO:0000313" key="3">
    <source>
        <dbReference type="Proteomes" id="UP000831290"/>
    </source>
</evidence>